<dbReference type="Pfam" id="PF26639">
    <property type="entry name" value="Het-6_barrel"/>
    <property type="match status" value="1"/>
</dbReference>
<dbReference type="EMBL" id="JBFCZG010000001">
    <property type="protein sequence ID" value="KAL3427255.1"/>
    <property type="molecule type" value="Genomic_DNA"/>
</dbReference>
<dbReference type="PANTHER" id="PTHR24148:SF64">
    <property type="entry name" value="HETEROKARYON INCOMPATIBILITY DOMAIN-CONTAINING PROTEIN"/>
    <property type="match status" value="1"/>
</dbReference>
<evidence type="ECO:0000313" key="2">
    <source>
        <dbReference type="EMBL" id="KAL3427255.1"/>
    </source>
</evidence>
<dbReference type="Pfam" id="PF06985">
    <property type="entry name" value="HET"/>
    <property type="match status" value="1"/>
</dbReference>
<dbReference type="Proteomes" id="UP001629113">
    <property type="component" value="Unassembled WGS sequence"/>
</dbReference>
<feature type="domain" description="Heterokaryon incompatibility" evidence="1">
    <location>
        <begin position="47"/>
        <end position="194"/>
    </location>
</feature>
<evidence type="ECO:0000259" key="1">
    <source>
        <dbReference type="Pfam" id="PF06985"/>
    </source>
</evidence>
<keyword evidence="3" id="KW-1185">Reference proteome</keyword>
<proteinExistence type="predicted"/>
<dbReference type="PANTHER" id="PTHR24148">
    <property type="entry name" value="ANKYRIN REPEAT DOMAIN-CONTAINING PROTEIN 39 HOMOLOG-RELATED"/>
    <property type="match status" value="1"/>
</dbReference>
<sequence length="599" mass="68374">MHRFSYDDLDSVPGVQTIRLLELQCGAIDDELVCRIKTTSLRDHPDYEAISYCWGPSHVVDRVVCNNKTYLPLNQSLSSALKHFRHLEKPRLLWADAICIDQSNADEKSKQVNMMRDVYRQARRVLVWLGEEGEGEKVKPLVDFARKLATVDPSTLPADRLVRQNSLGFGDVHVRSLFCLLERPWFRRIWILQEVAVARETILYCGHKSLTWDTLCSIVRLESGVNMMGLNNQMVMDIIQGIDIQKNATDKSSPTALLHLLLRHRTSLSTDPRDKVYALLGLCTDGVLKANYRLPTREMHKLLTQHYLRQHCNLDIITVPSSPVLQQARAGPSWVPDWSATDVAFPLALRAQLFPDTDYRATGQSRWVPKFSEDGSMLGVEAQFIDEITVLGAVRRPYCPENPDLKTLFKRLRTDCAITVDWEKVCLADNTSYKDLYPTGESIFDVKWQIAVGGCSPADYQKCRRQSAKVCKLFTTYARMFKFMPLCAFVLVEAIVKLTGQPIFYRRILAETISNDFQFKIWRSVLHRRMLRTKNSYLGLAPALAQVGDRIALLKGLKTPAILRPRGGGTWEFVGDCYLHGIMNGEAFQEEWCADIWLR</sequence>
<dbReference type="InterPro" id="IPR052895">
    <property type="entry name" value="HetReg/Transcr_Mod"/>
</dbReference>
<evidence type="ECO:0000313" key="3">
    <source>
        <dbReference type="Proteomes" id="UP001629113"/>
    </source>
</evidence>
<dbReference type="InterPro" id="IPR010730">
    <property type="entry name" value="HET"/>
</dbReference>
<comment type="caution">
    <text evidence="2">The sequence shown here is derived from an EMBL/GenBank/DDBJ whole genome shotgun (WGS) entry which is preliminary data.</text>
</comment>
<name>A0ABR4PV65_9HELO</name>
<gene>
    <name evidence="2" type="ORF">PVAG01_00764</name>
</gene>
<protein>
    <submittedName>
        <fullName evidence="2">Heterokaryon incompatibility protein 6, OR allele 6</fullName>
    </submittedName>
</protein>
<organism evidence="2 3">
    <name type="scientific">Phlyctema vagabunda</name>
    <dbReference type="NCBI Taxonomy" id="108571"/>
    <lineage>
        <taxon>Eukaryota</taxon>
        <taxon>Fungi</taxon>
        <taxon>Dikarya</taxon>
        <taxon>Ascomycota</taxon>
        <taxon>Pezizomycotina</taxon>
        <taxon>Leotiomycetes</taxon>
        <taxon>Helotiales</taxon>
        <taxon>Dermateaceae</taxon>
        <taxon>Phlyctema</taxon>
    </lineage>
</organism>
<reference evidence="2 3" key="1">
    <citation type="submission" date="2024-06" db="EMBL/GenBank/DDBJ databases">
        <title>Complete genome of Phlyctema vagabunda strain 19-DSS-EL-015.</title>
        <authorList>
            <person name="Fiorenzani C."/>
        </authorList>
    </citation>
    <scope>NUCLEOTIDE SEQUENCE [LARGE SCALE GENOMIC DNA]</scope>
    <source>
        <strain evidence="2 3">19-DSS-EL-015</strain>
    </source>
</reference>
<accession>A0ABR4PV65</accession>